<feature type="compositionally biased region" description="Basic and acidic residues" evidence="2">
    <location>
        <begin position="261"/>
        <end position="300"/>
    </location>
</feature>
<evidence type="ECO:0000256" key="1">
    <source>
        <dbReference type="SAM" id="Coils"/>
    </source>
</evidence>
<proteinExistence type="predicted"/>
<feature type="region of interest" description="Disordered" evidence="2">
    <location>
        <begin position="249"/>
        <end position="414"/>
    </location>
</feature>
<evidence type="ECO:0000313" key="4">
    <source>
        <dbReference type="Proteomes" id="UP001178508"/>
    </source>
</evidence>
<keyword evidence="1" id="KW-0175">Coiled coil</keyword>
<name>A0AAV1HH78_XYRNO</name>
<protein>
    <submittedName>
        <fullName evidence="3">Golgin subfamily A member 6-like protein 1</fullName>
    </submittedName>
</protein>
<feature type="compositionally biased region" description="Basic and acidic residues" evidence="2">
    <location>
        <begin position="307"/>
        <end position="329"/>
    </location>
</feature>
<feature type="compositionally biased region" description="Acidic residues" evidence="2">
    <location>
        <begin position="251"/>
        <end position="260"/>
    </location>
</feature>
<reference evidence="3" key="1">
    <citation type="submission" date="2023-08" db="EMBL/GenBank/DDBJ databases">
        <authorList>
            <person name="Alioto T."/>
            <person name="Alioto T."/>
            <person name="Gomez Garrido J."/>
        </authorList>
    </citation>
    <scope>NUCLEOTIDE SEQUENCE</scope>
</reference>
<accession>A0AAV1HH78</accession>
<feature type="coiled-coil region" evidence="1">
    <location>
        <begin position="147"/>
        <end position="189"/>
    </location>
</feature>
<dbReference type="AlphaFoldDB" id="A0AAV1HH78"/>
<feature type="compositionally biased region" description="Basic residues" evidence="2">
    <location>
        <begin position="400"/>
        <end position="414"/>
    </location>
</feature>
<evidence type="ECO:0000256" key="2">
    <source>
        <dbReference type="SAM" id="MobiDB-lite"/>
    </source>
</evidence>
<gene>
    <name evidence="3" type="ORF">XNOV1_A013024</name>
</gene>
<feature type="compositionally biased region" description="Basic and acidic residues" evidence="2">
    <location>
        <begin position="338"/>
        <end position="399"/>
    </location>
</feature>
<evidence type="ECO:0000313" key="3">
    <source>
        <dbReference type="EMBL" id="CAJ1085402.1"/>
    </source>
</evidence>
<keyword evidence="4" id="KW-1185">Reference proteome</keyword>
<dbReference type="EMBL" id="OY660885">
    <property type="protein sequence ID" value="CAJ1085402.1"/>
    <property type="molecule type" value="Genomic_DNA"/>
</dbReference>
<organism evidence="3 4">
    <name type="scientific">Xyrichtys novacula</name>
    <name type="common">Pearly razorfish</name>
    <name type="synonym">Hemipteronotus novacula</name>
    <dbReference type="NCBI Taxonomy" id="13765"/>
    <lineage>
        <taxon>Eukaryota</taxon>
        <taxon>Metazoa</taxon>
        <taxon>Chordata</taxon>
        <taxon>Craniata</taxon>
        <taxon>Vertebrata</taxon>
        <taxon>Euteleostomi</taxon>
        <taxon>Actinopterygii</taxon>
        <taxon>Neopterygii</taxon>
        <taxon>Teleostei</taxon>
        <taxon>Neoteleostei</taxon>
        <taxon>Acanthomorphata</taxon>
        <taxon>Eupercaria</taxon>
        <taxon>Labriformes</taxon>
        <taxon>Labridae</taxon>
        <taxon>Xyrichtys</taxon>
    </lineage>
</organism>
<dbReference type="Proteomes" id="UP001178508">
    <property type="component" value="Chromosome 22"/>
</dbReference>
<sequence>MPAHSGEIGLLLRSSNLTFSMAKRLRETLFTTINEVKLLKEENKALKDSIHQQGESERPNVTQLQKEVKLKDDLLLKAAQKEQEMTRAYIITSDLLALKEEEVKSLKEELHLKDSLLESVVKKDALASKEMEIKSLRYNLRRELACKEDLRAEMKEKVHENQANEKLEVSRLQEELKSTKELLGRAIKQRRKRTKAYLDTMDLLNKRSLELKRTEEHWRLKCNELQKSLDEQTSNLQILVLDKTAKHQLDLSEEGEQEEEMEKKEEKREEEENKQEEEKEKKEEKKEEEEAKQEEKKEEETKQEEEMEKKEENKQEEEKEKKEEKKEEEEAKQEEEQEKSKQEKEVKNMLNEEKERERKEEEKEKKKEEQEEKKSPEEKGSKKDEEEKLSEGEKMNKEKHDKKKKRKRRGQKKR</sequence>